<evidence type="ECO:0000256" key="1">
    <source>
        <dbReference type="ARBA" id="ARBA00004123"/>
    </source>
</evidence>
<feature type="region of interest" description="Disordered" evidence="7">
    <location>
        <begin position="1981"/>
        <end position="2001"/>
    </location>
</feature>
<reference evidence="9" key="1">
    <citation type="submission" date="2013-10" db="EMBL/GenBank/DDBJ databases">
        <title>Genomic analysis of the causative agents of coccidiosis in chickens.</title>
        <authorList>
            <person name="Reid A.J."/>
            <person name="Blake D."/>
            <person name="Billington K."/>
            <person name="Browne H."/>
            <person name="Dunn M."/>
            <person name="Hung S."/>
            <person name="Kawahara F."/>
            <person name="Miranda-Saavedra D."/>
            <person name="Mourier T."/>
            <person name="Nagra H."/>
            <person name="Otto T.D."/>
            <person name="Rawlings N."/>
            <person name="Sanchez A."/>
            <person name="Sanders M."/>
            <person name="Subramaniam C."/>
            <person name="Tay Y."/>
            <person name="Dear P."/>
            <person name="Doerig C."/>
            <person name="Gruber A."/>
            <person name="Parkinson J."/>
            <person name="Shirley M."/>
            <person name="Wan K.L."/>
            <person name="Berriman M."/>
            <person name="Tomley F."/>
            <person name="Pain A."/>
        </authorList>
    </citation>
    <scope>NUCLEOTIDE SEQUENCE [LARGE SCALE GENOMIC DNA]</scope>
    <source>
        <strain evidence="9">Houghton</strain>
    </source>
</reference>
<feature type="region of interest" description="Disordered" evidence="7">
    <location>
        <begin position="2203"/>
        <end position="2226"/>
    </location>
</feature>
<evidence type="ECO:0000256" key="2">
    <source>
        <dbReference type="ARBA" id="ARBA00022553"/>
    </source>
</evidence>
<dbReference type="GO" id="GO:0042791">
    <property type="term" value="P:5S class rRNA transcription by RNA polymerase III"/>
    <property type="evidence" value="ECO:0007669"/>
    <property type="project" value="TreeGrafter"/>
</dbReference>
<evidence type="ECO:0000256" key="4">
    <source>
        <dbReference type="ARBA" id="ARBA00023163"/>
    </source>
</evidence>
<evidence type="ECO:0000256" key="3">
    <source>
        <dbReference type="ARBA" id="ARBA00023125"/>
    </source>
</evidence>
<keyword evidence="5" id="KW-0539">Nucleus</keyword>
<dbReference type="InterPro" id="IPR044210">
    <property type="entry name" value="Tfc3-like"/>
</dbReference>
<gene>
    <name evidence="9" type="ORF">ENH_00015530</name>
</gene>
<evidence type="ECO:0000259" key="8">
    <source>
        <dbReference type="PROSITE" id="PS50157"/>
    </source>
</evidence>
<sequence length="3154" mass="342760">MEAALRAAALEELALHPFPGISFERLCEILHQEKEFDLDLFTRAVLWRSLYCCHDVDFTLFSSFTTQQHSQPAAPAKAHANHGRLVTWRDPAVPPDLLGVPSTIYCNSEGINEAATRNTAGEPSATPADSSAATVAPDASLEQQKQWLLAACAEVPVRLLTATDLTSDRPDYERRVKDIPFQILRNISCHKENGQWQYRIAQELQMDPKTVFHHLKPLYRDELICHMQLSIPPTHKLGRRGGSTGGSNRSRAGSDFPAELHVLEGTISPSPGTPRTNLTMSALLWSSSFFSPVRLPAHLRGLVALQHLLPLQQQAVRLLLKAPNNILLEEEVKQFCISKILTSDEAPYLRFSDKQLHRLFYKLRESLERSNQVQRVRAFCRQTARFERCLLLCPFEASRTTAKSLTPQAQEHQGETRGGKMIAQIKVEEGTVTAAAEAANIPDVGNRKEDRGLSGTVMEVEDGDDDPSQVVDLDGVPLATLASLLLTAAGPEGLTTVELSRLLGLDIKRSGKALVEFSRRNLVSRVAERRGKCFLYRYISKDLPHFQALLSESPSADTASLNARVETEAHRESFDIALGLEEDGGGEKNRAGSAFLTASGYTGTPEVAKKEVSVYSAIVRIPSRTPWLRGQASFPTATESTAAAGGAAAAATEKAREKGAKEACYDRSARRQGGRHQQQDSTARCGISVGEDIGTVSGRKRPQSAEALYGDTEKRSRCRHELPRTLNEVERKHTAEASPAAIAAKCTAPSSPAVAAASNTLPSSADVAVECIELADAALPGAVSATAQGPGLAGDSALVTVVSSTSLSGAVERSASCNCITPASSDMDIQRVLREMKERAIREKLPPRTLRLLETPQFVARLVLFQQAVQSFGCCTIPSISKVIADAEKTPNGPDRKTVHRMAEVAMQLEPRIRRGRVAASKSSADRLEGPSGVSSTFADITFFFWAETLDEETAEQRVAALITQRRAHGCREAIRRNQLLLEGKLKEAGEELRLAGAPAAPVRVPELQTGSNDCLDISTAQLQVPTETQKLPASDLGTADSSTQSLVGKQLKGLEREISRLAELESRNAYNSVTQPGPPATAASLLMVDKTLPRASLQDKFAFSQRHLAFYGFIFPVMIRAKCFHQYLLTLTLQLLGLAGSFPAEGQEGARLTVSSMVRRMPLEMFLRLIGCGYALPLLDEHLAKDSASRQPLYKLPGPLFRLLVFSSRQLQSYRQLHPKANLPLLGLGKKNAGTAVRKLLSLLGRMGIVSQIEVAPEGKSEDRTSKAPPGAHAWRLNKVLRLPEFSAITAKDGEKPSVQVKEFDGLSHEGVESYWQQLQLQVSQWVLEERQMTWAMGSDSQPSQFFSPRSGAGEDLQQSDTEALAGHKATEDTHYSSRRRVQLPEVFPVAEAFNSKNWKGQVAFTGAARAAMDSFAAETLERLRDASGAELEAFVLNASSPQIVELSTRVGYPADAVLRYLIRVFEIKGGSRSNQTLLIGGSFGDRDEKFQVLEDRVPTASSQMPRQAAQHEVSITCPSTPGPFGNDSARIEGQARVLGTPAKTETTDRDRGPGLLVHRTRDVRFQCHRCGHFYSWEKSLRLHYERAHHESLPADEVLYVLPWERKRRLEDQQQKAELSKFRRRRRTAFPARDTPVDPLQLANSHDEEARKARERFEGRLLTRGSVKVVDVPASGFLLRASVDEEAILASMGREDEITLIGAAVVAERLWLAAYSPQNLSRGPMVQAEKLENRSGGPLSEAWLSPSPSQSLPSEEHPIWQILGCLCVPPLAPSRARLFLGFVLSRRSLNSRIFSSFRRLDPESLRHFVLEGRIPSALELRLHCGLRSEAPVVAKKSLVCRPLNSPRIMMARNMLKAVVFTPLPYYRPATQLAALRELRPLELSALWRAWQRKGWVTVFKPPSVPSLKEKKDAASAETAGKQLHVYKKPEIAVALEAKCRRPFVLSSSSRLSLFGRLWDYRVMSSLLHSTLELTPRKLASPLSSHGNSTPKGAASTGELAGRATACSSSAAARHIGSQGTDDLPHDIFLAQLAQEEGQTLEEGPALDESRGETNEGDFQLLQLLESARLQPPPSECLSIPGEPGEFSASAENKVAGELTGPVTAQLLADSESDAATVAGRVAVSLGPDVSGCEALAALEGLARGTLWLSPFWGKEGYLPDSPEAAADAELLKLLEEEDPLDAVREEDGLWNNVPEWLSAISLSRGDDSGEPLAEERPGRKPTEGGIETHITAHAAGVPEITAVTCSLLKSSIPRELRAAHATVRLAEPSLNPTEVPRSSQEEVGSISGIGRLCQELRLALEGGPAAPSRPTEPALQTAEHQEMHVRGAFRYPRRDTAELPPASHFADGIFGASGELDAFDASLLPPVLTDRTACAAASFGFLEETGNTEADADSLESVPRLLRPGLPGGFPVSLPTYADDYRQNWRFAAKAVEAFAPPGCLCNSTCGGRSQLKRMAESLDSPPNVMTKRDRTCVPVPPLAAFSNPTVILPQQALCSATEGEHKGDGPLKIFMNYLRGTSGPQNFPSKERGIRGRGSPPSGDYQLPAPLLEIVKGTARLALRIQMHELLPLLPTPPQAQAAQQLHEVAEKELAFCRVAVAATAAAVPAQSTTPDVQHAVDDDYKDMTVCVALALCPAWLLSCVLRAKVDGAAVPDLLLDLSRETAADPGAGSGREPVQLADLRTASCLYFRRAACKLGLGTNDEHTPRTHHRAPTRRPPSSIIGAAGDDQDLETKRFAAACASQLFLVSVSVLCSLRLVVPVPAGVSWRLVAAADAASHFCLREQPIVRDPLAVRWALHGASNEAIQAVESLPVADSSGLFPQSRETDEGGDNSCGGVVEPCGRCQEKGRTRPAMIPRAILAAWGSKSANSQCQVRQHEDGSVSSSPGADIKCGSHLIVGTVPHSHGEEGASEDSRQAEITSSFYSALLTWVDVGTERRSFSAANEPDNTASIETATVDEILTPMRLVEEWLPACAWVRLDGRLHASLVQLLCLRLWSLLIQRPGSTAQQLQGMLCLLDDCEVQFLLHTLVEEGIVTASLLWGPFAALCPKYVCRTKSSEFSATDGSGCIWLPRGEPIGGQRDPWLNDGKFAPTFQATDHASSEADWHALHVIDHILNVQAIYLPNAAAEVLPKFQPLLLPKLSRCKCGCSVLL</sequence>
<organism evidence="9 10">
    <name type="scientific">Eimeria necatrix</name>
    <dbReference type="NCBI Taxonomy" id="51315"/>
    <lineage>
        <taxon>Eukaryota</taxon>
        <taxon>Sar</taxon>
        <taxon>Alveolata</taxon>
        <taxon>Apicomplexa</taxon>
        <taxon>Conoidasida</taxon>
        <taxon>Coccidia</taxon>
        <taxon>Eucoccidiorida</taxon>
        <taxon>Eimeriorina</taxon>
        <taxon>Eimeriidae</taxon>
        <taxon>Eimeria</taxon>
    </lineage>
</organism>
<evidence type="ECO:0000256" key="5">
    <source>
        <dbReference type="ARBA" id="ARBA00023242"/>
    </source>
</evidence>
<dbReference type="OrthoDB" id="431852at2759"/>
<dbReference type="GeneID" id="25471733"/>
<dbReference type="PROSITE" id="PS50157">
    <property type="entry name" value="ZINC_FINGER_C2H2_2"/>
    <property type="match status" value="1"/>
</dbReference>
<evidence type="ECO:0000313" key="9">
    <source>
        <dbReference type="EMBL" id="CDJ65991.1"/>
    </source>
</evidence>
<dbReference type="PANTHER" id="PTHR15180">
    <property type="entry name" value="GENERAL TRANSCRIPTION FACTOR 3C POLYPEPTIDE 1"/>
    <property type="match status" value="1"/>
</dbReference>
<feature type="region of interest" description="Disordered" evidence="7">
    <location>
        <begin position="2523"/>
        <end position="2542"/>
    </location>
</feature>
<proteinExistence type="predicted"/>
<evidence type="ECO:0000256" key="7">
    <source>
        <dbReference type="SAM" id="MobiDB-lite"/>
    </source>
</evidence>
<evidence type="ECO:0000313" key="10">
    <source>
        <dbReference type="Proteomes" id="UP000030754"/>
    </source>
</evidence>
<feature type="region of interest" description="Disordered" evidence="7">
    <location>
        <begin position="235"/>
        <end position="254"/>
    </location>
</feature>
<keyword evidence="10" id="KW-1185">Reference proteome</keyword>
<dbReference type="GO" id="GO:0003677">
    <property type="term" value="F:DNA binding"/>
    <property type="evidence" value="ECO:0007669"/>
    <property type="project" value="UniProtKB-KW"/>
</dbReference>
<keyword evidence="4" id="KW-0804">Transcription</keyword>
<dbReference type="GO" id="GO:0000127">
    <property type="term" value="C:transcription factor TFIIIC complex"/>
    <property type="evidence" value="ECO:0007669"/>
    <property type="project" value="InterPro"/>
</dbReference>
<reference evidence="9" key="2">
    <citation type="submission" date="2013-10" db="EMBL/GenBank/DDBJ databases">
        <authorList>
            <person name="Aslett M."/>
        </authorList>
    </citation>
    <scope>NUCLEOTIDE SEQUENCE [LARGE SCALE GENOMIC DNA]</scope>
    <source>
        <strain evidence="9">Houghton</strain>
    </source>
</reference>
<keyword evidence="2" id="KW-0597">Phosphoprotein</keyword>
<keyword evidence="6" id="KW-0863">Zinc-finger</keyword>
<dbReference type="RefSeq" id="XP_013434458.1">
    <property type="nucleotide sequence ID" value="XM_013579004.1"/>
</dbReference>
<dbReference type="Pfam" id="PF04182">
    <property type="entry name" value="B-block_TFIIIC"/>
    <property type="match status" value="1"/>
</dbReference>
<dbReference type="InterPro" id="IPR007309">
    <property type="entry name" value="TFIIIC_Bblock-bd"/>
</dbReference>
<accession>U6MPP2</accession>
<name>U6MPP2_9EIME</name>
<dbReference type="GO" id="GO:0006384">
    <property type="term" value="P:transcription initiation at RNA polymerase III promoter"/>
    <property type="evidence" value="ECO:0007669"/>
    <property type="project" value="InterPro"/>
</dbReference>
<feature type="domain" description="C2H2-type" evidence="8">
    <location>
        <begin position="1567"/>
        <end position="1595"/>
    </location>
</feature>
<dbReference type="InterPro" id="IPR013087">
    <property type="entry name" value="Znf_C2H2_type"/>
</dbReference>
<feature type="region of interest" description="Disordered" evidence="7">
    <location>
        <begin position="662"/>
        <end position="716"/>
    </location>
</feature>
<dbReference type="EMBL" id="HG723367">
    <property type="protein sequence ID" value="CDJ65991.1"/>
    <property type="molecule type" value="Genomic_DNA"/>
</dbReference>
<dbReference type="VEuPathDB" id="ToxoDB:ENH_00015530"/>
<feature type="compositionally biased region" description="Basic and acidic residues" evidence="7">
    <location>
        <begin position="2214"/>
        <end position="2223"/>
    </location>
</feature>
<feature type="compositionally biased region" description="Polar residues" evidence="7">
    <location>
        <begin position="1982"/>
        <end position="1991"/>
    </location>
</feature>
<keyword evidence="6" id="KW-0862">Zinc</keyword>
<dbReference type="PROSITE" id="PS00028">
    <property type="entry name" value="ZINC_FINGER_C2H2_1"/>
    <property type="match status" value="1"/>
</dbReference>
<comment type="subcellular location">
    <subcellularLocation>
        <location evidence="1">Nucleus</location>
    </subcellularLocation>
</comment>
<protein>
    <recommendedName>
        <fullName evidence="8">C2H2-type domain-containing protein</fullName>
    </recommendedName>
</protein>
<dbReference type="PANTHER" id="PTHR15180:SF1">
    <property type="entry name" value="GENERAL TRANSCRIPTION FACTOR 3C POLYPEPTIDE 1"/>
    <property type="match status" value="1"/>
</dbReference>
<dbReference type="GO" id="GO:0005634">
    <property type="term" value="C:nucleus"/>
    <property type="evidence" value="ECO:0007669"/>
    <property type="project" value="UniProtKB-SubCell"/>
</dbReference>
<dbReference type="GO" id="GO:0008270">
    <property type="term" value="F:zinc ion binding"/>
    <property type="evidence" value="ECO:0007669"/>
    <property type="project" value="UniProtKB-KW"/>
</dbReference>
<keyword evidence="3" id="KW-0238">DNA-binding</keyword>
<keyword evidence="6" id="KW-0479">Metal-binding</keyword>
<dbReference type="Proteomes" id="UP000030754">
    <property type="component" value="Unassembled WGS sequence"/>
</dbReference>
<evidence type="ECO:0000256" key="6">
    <source>
        <dbReference type="PROSITE-ProRule" id="PRU00042"/>
    </source>
</evidence>